<keyword evidence="2" id="KW-1185">Reference proteome</keyword>
<evidence type="ECO:0000313" key="1">
    <source>
        <dbReference type="EMBL" id="EFW29085.1"/>
    </source>
</evidence>
<evidence type="ECO:0000313" key="2">
    <source>
        <dbReference type="Proteomes" id="UP000004633"/>
    </source>
</evidence>
<reference evidence="1 2" key="1">
    <citation type="submission" date="2010-08" db="EMBL/GenBank/DDBJ databases">
        <authorList>
            <person name="Weinstock G."/>
            <person name="Sodergren E."/>
            <person name="Clifton S."/>
            <person name="Fulton L."/>
            <person name="Fulton B."/>
            <person name="Courtney L."/>
            <person name="Fronick C."/>
            <person name="Harrison M."/>
            <person name="Strong C."/>
            <person name="Farmer C."/>
            <person name="Delahaunty K."/>
            <person name="Markovic C."/>
            <person name="Hall O."/>
            <person name="Minx P."/>
            <person name="Tomlinson C."/>
            <person name="Mitreva M."/>
            <person name="Hou S."/>
            <person name="Chen J."/>
            <person name="Wollam A."/>
            <person name="Pepin K.H."/>
            <person name="Johnson M."/>
            <person name="Bhonagiri V."/>
            <person name="Zhang X."/>
            <person name="Suruliraj S."/>
            <person name="Warren W."/>
            <person name="Chinwalla A."/>
            <person name="Mardis E.R."/>
            <person name="Wilson R.K."/>
        </authorList>
    </citation>
    <scope>NUCLEOTIDE SEQUENCE [LARGE SCALE GENOMIC DNA]</scope>
    <source>
        <strain evidence="1 2">F0399</strain>
    </source>
</reference>
<name>E7N444_9FIRM</name>
<dbReference type="STRING" id="749551.HMPREF9555_01785"/>
<dbReference type="RefSeq" id="WP_009350433.1">
    <property type="nucleotide sequence ID" value="NZ_GL638151.1"/>
</dbReference>
<dbReference type="AlphaFoldDB" id="E7N444"/>
<sequence>MPNTFYALTPSEFYDLIEGYRLRRQIEQQERSYFVSWIIAPHVKKAIPPDVIYKPLAPRREISEAELAKDREYFMAMDRRQRGGETD</sequence>
<dbReference type="HOGENOM" id="CLU_186821_1_0_9"/>
<dbReference type="EMBL" id="AECV01000041">
    <property type="protein sequence ID" value="EFW29085.1"/>
    <property type="molecule type" value="Genomic_DNA"/>
</dbReference>
<organism evidence="1 2">
    <name type="scientific">Selenomonas artemidis F0399</name>
    <dbReference type="NCBI Taxonomy" id="749551"/>
    <lineage>
        <taxon>Bacteria</taxon>
        <taxon>Bacillati</taxon>
        <taxon>Bacillota</taxon>
        <taxon>Negativicutes</taxon>
        <taxon>Selenomonadales</taxon>
        <taxon>Selenomonadaceae</taxon>
        <taxon>Selenomonas</taxon>
    </lineage>
</organism>
<protein>
    <submittedName>
        <fullName evidence="1">Uncharacterized protein</fullName>
    </submittedName>
</protein>
<gene>
    <name evidence="1" type="ORF">HMPREF9555_01785</name>
</gene>
<accession>E7N444</accession>
<dbReference type="Proteomes" id="UP000004633">
    <property type="component" value="Unassembled WGS sequence"/>
</dbReference>
<comment type="caution">
    <text evidence="1">The sequence shown here is derived from an EMBL/GenBank/DDBJ whole genome shotgun (WGS) entry which is preliminary data.</text>
</comment>
<proteinExistence type="predicted"/>